<dbReference type="InterPro" id="IPR028082">
    <property type="entry name" value="Peripla_BP_I"/>
</dbReference>
<keyword evidence="2" id="KW-0238">DNA-binding</keyword>
<dbReference type="Pfam" id="PF00356">
    <property type="entry name" value="LacI"/>
    <property type="match status" value="1"/>
</dbReference>
<gene>
    <name evidence="5" type="ORF">E9229_001642</name>
</gene>
<name>A0A839QTU5_9MICC</name>
<dbReference type="InterPro" id="IPR025997">
    <property type="entry name" value="SBP_2_dom"/>
</dbReference>
<keyword evidence="6" id="KW-1185">Reference proteome</keyword>
<protein>
    <submittedName>
        <fullName evidence="5">LacI family transcriptional regulator</fullName>
    </submittedName>
</protein>
<proteinExistence type="predicted"/>
<dbReference type="PANTHER" id="PTHR30146">
    <property type="entry name" value="LACI-RELATED TRANSCRIPTIONAL REPRESSOR"/>
    <property type="match status" value="1"/>
</dbReference>
<organism evidence="5 6">
    <name type="scientific">Paeniglutamicibacter cryotolerans</name>
    <dbReference type="NCBI Taxonomy" id="670079"/>
    <lineage>
        <taxon>Bacteria</taxon>
        <taxon>Bacillati</taxon>
        <taxon>Actinomycetota</taxon>
        <taxon>Actinomycetes</taxon>
        <taxon>Micrococcales</taxon>
        <taxon>Micrococcaceae</taxon>
        <taxon>Paeniglutamicibacter</taxon>
    </lineage>
</organism>
<dbReference type="Gene3D" id="3.40.50.2300">
    <property type="match status" value="2"/>
</dbReference>
<evidence type="ECO:0000259" key="4">
    <source>
        <dbReference type="PROSITE" id="PS50932"/>
    </source>
</evidence>
<dbReference type="EMBL" id="JACHVS010000001">
    <property type="protein sequence ID" value="MBB2995451.1"/>
    <property type="molecule type" value="Genomic_DNA"/>
</dbReference>
<keyword evidence="1" id="KW-0805">Transcription regulation</keyword>
<dbReference type="CDD" id="cd01392">
    <property type="entry name" value="HTH_LacI"/>
    <property type="match status" value="1"/>
</dbReference>
<dbReference type="PANTHER" id="PTHR30146:SF152">
    <property type="entry name" value="TRANSCRIPTIONAL REGULATORY PROTEIN"/>
    <property type="match status" value="1"/>
</dbReference>
<comment type="caution">
    <text evidence="5">The sequence shown here is derived from an EMBL/GenBank/DDBJ whole genome shotgun (WGS) entry which is preliminary data.</text>
</comment>
<evidence type="ECO:0000256" key="1">
    <source>
        <dbReference type="ARBA" id="ARBA00023015"/>
    </source>
</evidence>
<feature type="domain" description="HTH lacI-type" evidence="4">
    <location>
        <begin position="5"/>
        <end position="46"/>
    </location>
</feature>
<reference evidence="5 6" key="1">
    <citation type="submission" date="2020-08" db="EMBL/GenBank/DDBJ databases">
        <title>Sequencing the genomes of 1000 actinobacteria strains.</title>
        <authorList>
            <person name="Klenk H.-P."/>
        </authorList>
    </citation>
    <scope>NUCLEOTIDE SEQUENCE [LARGE SCALE GENOMIC DNA]</scope>
    <source>
        <strain evidence="5 6">DSM 22826</strain>
    </source>
</reference>
<keyword evidence="3" id="KW-0804">Transcription</keyword>
<dbReference type="PROSITE" id="PS50932">
    <property type="entry name" value="HTH_LACI_2"/>
    <property type="match status" value="1"/>
</dbReference>
<evidence type="ECO:0000256" key="3">
    <source>
        <dbReference type="ARBA" id="ARBA00023163"/>
    </source>
</evidence>
<dbReference type="SMART" id="SM00354">
    <property type="entry name" value="HTH_LACI"/>
    <property type="match status" value="1"/>
</dbReference>
<dbReference type="RefSeq" id="WP_183510709.1">
    <property type="nucleotide sequence ID" value="NZ_BAABGK010000099.1"/>
</dbReference>
<dbReference type="CDD" id="cd06307">
    <property type="entry name" value="PBP1_sugar_binding"/>
    <property type="match status" value="1"/>
</dbReference>
<dbReference type="GO" id="GO:0000976">
    <property type="term" value="F:transcription cis-regulatory region binding"/>
    <property type="evidence" value="ECO:0007669"/>
    <property type="project" value="TreeGrafter"/>
</dbReference>
<dbReference type="Proteomes" id="UP000523000">
    <property type="component" value="Unassembled WGS sequence"/>
</dbReference>
<dbReference type="InterPro" id="IPR010982">
    <property type="entry name" value="Lambda_DNA-bd_dom_sf"/>
</dbReference>
<sequence>MAHRFSIREISRQAGVSSATVDRVIHARPGVRPGTIGQVKQAIADLEAQSTQLELSGRRFMIDVVVDAPARFHMAARRALEAELPLLRPAVFRARFHMRERWGKGSLVRELDDVSRRGSHGVLLKAPDTPEVAAAVQRLTQAGIPVITFVTDLPRSPRLAYVGMDNRAAGATAAYLMHSWLAGRQGSVAVTLSNGVFRGEEEREAGFRSTMRSLGARRAVHELPPSDGHDGAAYELMRAALADYPDLAGLYSVGGGNPGLARAWRESGHMPKVFIGHDLNPENALLLADGTLNVVLHHNLQDDMHAACRALMHFHGALPGAWTPAPTPIDVLTPYNMP</sequence>
<evidence type="ECO:0000313" key="6">
    <source>
        <dbReference type="Proteomes" id="UP000523000"/>
    </source>
</evidence>
<dbReference type="GO" id="GO:0003700">
    <property type="term" value="F:DNA-binding transcription factor activity"/>
    <property type="evidence" value="ECO:0007669"/>
    <property type="project" value="TreeGrafter"/>
</dbReference>
<evidence type="ECO:0000313" key="5">
    <source>
        <dbReference type="EMBL" id="MBB2995451.1"/>
    </source>
</evidence>
<dbReference type="SUPFAM" id="SSF47413">
    <property type="entry name" value="lambda repressor-like DNA-binding domains"/>
    <property type="match status" value="1"/>
</dbReference>
<accession>A0A839QTU5</accession>
<dbReference type="InterPro" id="IPR000843">
    <property type="entry name" value="HTH_LacI"/>
</dbReference>
<dbReference type="SUPFAM" id="SSF53822">
    <property type="entry name" value="Periplasmic binding protein-like I"/>
    <property type="match status" value="1"/>
</dbReference>
<dbReference type="Gene3D" id="1.10.260.40">
    <property type="entry name" value="lambda repressor-like DNA-binding domains"/>
    <property type="match status" value="1"/>
</dbReference>
<dbReference type="AlphaFoldDB" id="A0A839QTU5"/>
<dbReference type="Pfam" id="PF13407">
    <property type="entry name" value="Peripla_BP_4"/>
    <property type="match status" value="1"/>
</dbReference>
<evidence type="ECO:0000256" key="2">
    <source>
        <dbReference type="ARBA" id="ARBA00023125"/>
    </source>
</evidence>